<dbReference type="Gene3D" id="1.10.10.60">
    <property type="entry name" value="Homeodomain-like"/>
    <property type="match status" value="1"/>
</dbReference>
<protein>
    <submittedName>
        <fullName evidence="5">AraC family transcriptional activator of tynA and feaB</fullName>
    </submittedName>
</protein>
<dbReference type="Proteomes" id="UP001549320">
    <property type="component" value="Unassembled WGS sequence"/>
</dbReference>
<organism evidence="5 6">
    <name type="scientific">Ottowia thiooxydans</name>
    <dbReference type="NCBI Taxonomy" id="219182"/>
    <lineage>
        <taxon>Bacteria</taxon>
        <taxon>Pseudomonadati</taxon>
        <taxon>Pseudomonadota</taxon>
        <taxon>Betaproteobacteria</taxon>
        <taxon>Burkholderiales</taxon>
        <taxon>Comamonadaceae</taxon>
        <taxon>Ottowia</taxon>
    </lineage>
</organism>
<evidence type="ECO:0000313" key="6">
    <source>
        <dbReference type="Proteomes" id="UP001549320"/>
    </source>
</evidence>
<evidence type="ECO:0000313" key="5">
    <source>
        <dbReference type="EMBL" id="MET4575772.1"/>
    </source>
</evidence>
<evidence type="ECO:0000256" key="2">
    <source>
        <dbReference type="ARBA" id="ARBA00023125"/>
    </source>
</evidence>
<dbReference type="RefSeq" id="WP_354441439.1">
    <property type="nucleotide sequence ID" value="NZ_JBEPSH010000002.1"/>
</dbReference>
<dbReference type="InterPro" id="IPR009057">
    <property type="entry name" value="Homeodomain-like_sf"/>
</dbReference>
<sequence length="349" mass="38267">MPSTRHREPQFPPLGGGLGLITTFSTDDVPPWHRRDYWMAHAYRAVEAHMDRDADIRGQVSVGGHIDSGQIVLCESSAVSTRMTAQRLRAQLSDEHIAICLMLKGSFDVQEPDGTQARMAAGDLFMFDCGRPMAARWSDSVTSYLRLPRSMVRQRLGRDPSAFSGVLSRLSSNALAPFLAAQMRVFATHGAALSASALPTALQAAVELSLRLLSDHFGVGQDGITSRDDKRRAVYQYMRQHAHSPELTAETIAQALNCSRTQLYRLFEDEPLSVKAALREMRLQKSREMLSRAGSGINVGAVANACGFSDPSVFGKLFRQRFGGTPRDAANGRLILSSDPAFPLYPAET</sequence>
<proteinExistence type="predicted"/>
<name>A0ABV2Q5C8_9BURK</name>
<dbReference type="Pfam" id="PF12833">
    <property type="entry name" value="HTH_18"/>
    <property type="match status" value="1"/>
</dbReference>
<dbReference type="InterPro" id="IPR018062">
    <property type="entry name" value="HTH_AraC-typ_CS"/>
</dbReference>
<dbReference type="Pfam" id="PF14525">
    <property type="entry name" value="AraC_binding_2"/>
    <property type="match status" value="1"/>
</dbReference>
<dbReference type="PANTHER" id="PTHR46796">
    <property type="entry name" value="HTH-TYPE TRANSCRIPTIONAL ACTIVATOR RHAS-RELATED"/>
    <property type="match status" value="1"/>
</dbReference>
<dbReference type="SMART" id="SM00342">
    <property type="entry name" value="HTH_ARAC"/>
    <property type="match status" value="1"/>
</dbReference>
<gene>
    <name evidence="5" type="ORF">ABIE13_000872</name>
</gene>
<dbReference type="SUPFAM" id="SSF46689">
    <property type="entry name" value="Homeodomain-like"/>
    <property type="match status" value="1"/>
</dbReference>
<dbReference type="InterPro" id="IPR018060">
    <property type="entry name" value="HTH_AraC"/>
</dbReference>
<keyword evidence="1" id="KW-0805">Transcription regulation</keyword>
<keyword evidence="6" id="KW-1185">Reference proteome</keyword>
<evidence type="ECO:0000256" key="1">
    <source>
        <dbReference type="ARBA" id="ARBA00023015"/>
    </source>
</evidence>
<dbReference type="PANTHER" id="PTHR46796:SF6">
    <property type="entry name" value="ARAC SUBFAMILY"/>
    <property type="match status" value="1"/>
</dbReference>
<keyword evidence="3" id="KW-0804">Transcription</keyword>
<dbReference type="EMBL" id="JBEPSH010000002">
    <property type="protein sequence ID" value="MET4575772.1"/>
    <property type="molecule type" value="Genomic_DNA"/>
</dbReference>
<feature type="domain" description="HTH araC/xylS-type" evidence="4">
    <location>
        <begin position="232"/>
        <end position="332"/>
    </location>
</feature>
<evidence type="ECO:0000259" key="4">
    <source>
        <dbReference type="PROSITE" id="PS01124"/>
    </source>
</evidence>
<comment type="caution">
    <text evidence="5">The sequence shown here is derived from an EMBL/GenBank/DDBJ whole genome shotgun (WGS) entry which is preliminary data.</text>
</comment>
<dbReference type="InterPro" id="IPR050204">
    <property type="entry name" value="AraC_XylS_family_regulators"/>
</dbReference>
<reference evidence="5 6" key="1">
    <citation type="submission" date="2024-06" db="EMBL/GenBank/DDBJ databases">
        <title>Sorghum-associated microbial communities from plants grown in Nebraska, USA.</title>
        <authorList>
            <person name="Schachtman D."/>
        </authorList>
    </citation>
    <scope>NUCLEOTIDE SEQUENCE [LARGE SCALE GENOMIC DNA]</scope>
    <source>
        <strain evidence="5 6">2709</strain>
    </source>
</reference>
<dbReference type="InterPro" id="IPR035418">
    <property type="entry name" value="AraC-bd_2"/>
</dbReference>
<dbReference type="PROSITE" id="PS00041">
    <property type="entry name" value="HTH_ARAC_FAMILY_1"/>
    <property type="match status" value="1"/>
</dbReference>
<accession>A0ABV2Q5C8</accession>
<dbReference type="PROSITE" id="PS01124">
    <property type="entry name" value="HTH_ARAC_FAMILY_2"/>
    <property type="match status" value="1"/>
</dbReference>
<evidence type="ECO:0000256" key="3">
    <source>
        <dbReference type="ARBA" id="ARBA00023163"/>
    </source>
</evidence>
<keyword evidence="2" id="KW-0238">DNA-binding</keyword>